<dbReference type="InterPro" id="IPR026881">
    <property type="entry name" value="WYL_dom"/>
</dbReference>
<dbReference type="AlphaFoldDB" id="A0A5K7SG32"/>
<sequence>MKQSFMHLVQCFCTLLFILFYFVKKDQMPKNKLASFRYRVINNCLKNSARKWTRIDLNDEIDKQLYESFGIDKGISKRTFHYDIELMRSLPPRGFDAPIVVKDGYYKYEDPAYSIDSVPLSEMDIESINNAVELLSHFKQLPIHSQLSLVKDKVTGQVFTNTESQPIIELEYKAVKGIEFLTPLYQHIKENMVIEIGYQSFKSQVHKKFVLHPYFLKQYNHRWYLVALSERFTNVGTYSLDRITKVNPLPAIKYDNSLNINHSEHFKDVIGVTLETGKISVEIIASITSSQAPYIITKPIHDSQKVIEENENEITISLRIIPNYEFYSTILSFGSSIKIVSPEFVREEVYNILKIACRNYEV</sequence>
<dbReference type="PANTHER" id="PTHR34580">
    <property type="match status" value="1"/>
</dbReference>
<protein>
    <submittedName>
        <fullName evidence="3">Transcriptional regulator</fullName>
    </submittedName>
</protein>
<evidence type="ECO:0000313" key="3">
    <source>
        <dbReference type="EMBL" id="BBE20436.1"/>
    </source>
</evidence>
<evidence type="ECO:0000313" key="4">
    <source>
        <dbReference type="Proteomes" id="UP001193389"/>
    </source>
</evidence>
<evidence type="ECO:0000259" key="1">
    <source>
        <dbReference type="Pfam" id="PF13280"/>
    </source>
</evidence>
<dbReference type="PANTHER" id="PTHR34580:SF9">
    <property type="entry name" value="SLL5097 PROTEIN"/>
    <property type="match status" value="1"/>
</dbReference>
<feature type="domain" description="WCX" evidence="2">
    <location>
        <begin position="282"/>
        <end position="354"/>
    </location>
</feature>
<accession>A0A5K7SG32</accession>
<dbReference type="Pfam" id="PF25583">
    <property type="entry name" value="WCX"/>
    <property type="match status" value="1"/>
</dbReference>
<dbReference type="Proteomes" id="UP001193389">
    <property type="component" value="Chromosome"/>
</dbReference>
<dbReference type="InterPro" id="IPR057727">
    <property type="entry name" value="WCX_dom"/>
</dbReference>
<feature type="domain" description="WYL" evidence="1">
    <location>
        <begin position="180"/>
        <end position="246"/>
    </location>
</feature>
<dbReference type="PROSITE" id="PS52050">
    <property type="entry name" value="WYL"/>
    <property type="match status" value="1"/>
</dbReference>
<organism evidence="3 4">
    <name type="scientific">Aquipluma nitroreducens</name>
    <dbReference type="NCBI Taxonomy" id="2010828"/>
    <lineage>
        <taxon>Bacteria</taxon>
        <taxon>Pseudomonadati</taxon>
        <taxon>Bacteroidota</taxon>
        <taxon>Bacteroidia</taxon>
        <taxon>Marinilabiliales</taxon>
        <taxon>Prolixibacteraceae</taxon>
        <taxon>Aquipluma</taxon>
    </lineage>
</organism>
<gene>
    <name evidence="3" type="ORF">AQPE_4628</name>
</gene>
<dbReference type="EMBL" id="AP018694">
    <property type="protein sequence ID" value="BBE20436.1"/>
    <property type="molecule type" value="Genomic_DNA"/>
</dbReference>
<evidence type="ECO:0000259" key="2">
    <source>
        <dbReference type="Pfam" id="PF25583"/>
    </source>
</evidence>
<name>A0A5K7SG32_9BACT</name>
<dbReference type="Pfam" id="PF13280">
    <property type="entry name" value="WYL"/>
    <property type="match status" value="1"/>
</dbReference>
<keyword evidence="4" id="KW-1185">Reference proteome</keyword>
<dbReference type="InterPro" id="IPR051534">
    <property type="entry name" value="CBASS_pafABC_assoc_protein"/>
</dbReference>
<reference evidence="3" key="1">
    <citation type="journal article" date="2020" name="Int. J. Syst. Evol. Microbiol.">
        <title>Aquipluma nitroreducens gen. nov. sp. nov., a novel facultatively anaerobic bacterium isolated from a freshwater lake.</title>
        <authorList>
            <person name="Watanabe M."/>
            <person name="Kojima H."/>
            <person name="Fukui M."/>
        </authorList>
    </citation>
    <scope>NUCLEOTIDE SEQUENCE</scope>
    <source>
        <strain evidence="3">MeG22</strain>
    </source>
</reference>
<dbReference type="KEGG" id="anf:AQPE_4628"/>
<proteinExistence type="predicted"/>